<dbReference type="GeneID" id="112548092"/>
<evidence type="ECO:0000256" key="5">
    <source>
        <dbReference type="SAM" id="SignalP"/>
    </source>
</evidence>
<proteinExistence type="predicted"/>
<protein>
    <submittedName>
        <fullName evidence="8">Tapasin-related protein-like isoform X1</fullName>
    </submittedName>
</protein>
<feature type="transmembrane region" description="Helical" evidence="4">
    <location>
        <begin position="264"/>
        <end position="287"/>
    </location>
</feature>
<dbReference type="PROSITE" id="PS00290">
    <property type="entry name" value="IG_MHC"/>
    <property type="match status" value="1"/>
</dbReference>
<organism evidence="7 8">
    <name type="scientific">Alligator sinensis</name>
    <name type="common">Chinese alligator</name>
    <dbReference type="NCBI Taxonomy" id="38654"/>
    <lineage>
        <taxon>Eukaryota</taxon>
        <taxon>Metazoa</taxon>
        <taxon>Chordata</taxon>
        <taxon>Craniata</taxon>
        <taxon>Vertebrata</taxon>
        <taxon>Euteleostomi</taxon>
        <taxon>Archelosauria</taxon>
        <taxon>Archosauria</taxon>
        <taxon>Crocodylia</taxon>
        <taxon>Alligatoridae</taxon>
        <taxon>Alligatorinae</taxon>
        <taxon>Alligator</taxon>
    </lineage>
</organism>
<dbReference type="SMART" id="SM00409">
    <property type="entry name" value="IG"/>
    <property type="match status" value="1"/>
</dbReference>
<feature type="signal peptide" evidence="5">
    <location>
        <begin position="1"/>
        <end position="23"/>
    </location>
</feature>
<dbReference type="STRING" id="38654.A0A3Q0FKL4"/>
<dbReference type="AlphaFoldDB" id="A0A3Q0FKL4"/>
<feature type="domain" description="Ig-like" evidence="6">
    <location>
        <begin position="162"/>
        <end position="253"/>
    </location>
</feature>
<keyword evidence="4" id="KW-0812">Transmembrane</keyword>
<dbReference type="Pfam" id="PF07654">
    <property type="entry name" value="C1-set"/>
    <property type="match status" value="1"/>
</dbReference>
<name>A0A3Q0FKL4_ALLSI</name>
<dbReference type="InterPro" id="IPR013783">
    <property type="entry name" value="Ig-like_fold"/>
</dbReference>
<evidence type="ECO:0000313" key="8">
    <source>
        <dbReference type="RefSeq" id="XP_025048176.1"/>
    </source>
</evidence>
<dbReference type="InterPro" id="IPR003597">
    <property type="entry name" value="Ig_C1-set"/>
</dbReference>
<dbReference type="Gene3D" id="2.60.40.10">
    <property type="entry name" value="Immunoglobulins"/>
    <property type="match status" value="2"/>
</dbReference>
<dbReference type="Proteomes" id="UP000189705">
    <property type="component" value="Unplaced"/>
</dbReference>
<dbReference type="InterPro" id="IPR007110">
    <property type="entry name" value="Ig-like_dom"/>
</dbReference>
<keyword evidence="1" id="KW-1015">Disulfide bond</keyword>
<keyword evidence="7" id="KW-1185">Reference proteome</keyword>
<evidence type="ECO:0000256" key="3">
    <source>
        <dbReference type="SAM" id="MobiDB-lite"/>
    </source>
</evidence>
<dbReference type="InterPro" id="IPR051755">
    <property type="entry name" value="Ig-like_CS_Receptor"/>
</dbReference>
<dbReference type="InterPro" id="IPR013106">
    <property type="entry name" value="Ig_V-set"/>
</dbReference>
<evidence type="ECO:0000256" key="1">
    <source>
        <dbReference type="ARBA" id="ARBA00023157"/>
    </source>
</evidence>
<dbReference type="SMART" id="SM00407">
    <property type="entry name" value="IGc1"/>
    <property type="match status" value="1"/>
</dbReference>
<dbReference type="InterPro" id="IPR036179">
    <property type="entry name" value="Ig-like_dom_sf"/>
</dbReference>
<feature type="chain" id="PRO_5018042836" evidence="5">
    <location>
        <begin position="24"/>
        <end position="344"/>
    </location>
</feature>
<evidence type="ECO:0000313" key="7">
    <source>
        <dbReference type="Proteomes" id="UP000189705"/>
    </source>
</evidence>
<dbReference type="SUPFAM" id="SSF48726">
    <property type="entry name" value="Immunoglobulin"/>
    <property type="match status" value="2"/>
</dbReference>
<dbReference type="InParanoid" id="A0A3Q0FKL4"/>
<dbReference type="InterPro" id="IPR003599">
    <property type="entry name" value="Ig_sub"/>
</dbReference>
<keyword evidence="4" id="KW-1133">Transmembrane helix</keyword>
<keyword evidence="2" id="KW-0325">Glycoprotein</keyword>
<sequence length="344" mass="35566">MGGGSMGLATLLLFPLLFLGVDGSRLQVLTAPVSQALLGTSARLQCWFDVGGPVALSSLWVTWCLEAQRIASYNPGGGQARPGASLAETVLESGDASLVLAGVTLADEGLYTCVVGYGAEKQQGNTSLRVLGEGRQWVLAGRGLGETPGTMDPTPPCPAAAPRVSVAQRIGSAETALECHIRGFYPAAVDVAWLRDGQLLDSSGRTTPQQSPDGTYNLSLSYAFAPSADSMGGIFSCRVRHQALGEALQVELPLPVTGTGENEVVFGAALGVVAAVGPTAAVLLYGWRKRREGHWDLSGTNVPGTRLEAGSDAQRSPEATPDCEAGGDGKMGTKPATGSIRETK</sequence>
<evidence type="ECO:0000256" key="4">
    <source>
        <dbReference type="SAM" id="Phobius"/>
    </source>
</evidence>
<keyword evidence="5" id="KW-0732">Signal</keyword>
<gene>
    <name evidence="8" type="primary">LOC112548092</name>
</gene>
<dbReference type="PANTHER" id="PTHR19971">
    <property type="entry name" value="SIGNAL-REGULATORY PROTEIN BETA"/>
    <property type="match status" value="1"/>
</dbReference>
<dbReference type="RefSeq" id="XP_025048176.1">
    <property type="nucleotide sequence ID" value="XM_025192391.1"/>
</dbReference>
<reference evidence="8" key="1">
    <citation type="submission" date="2025-08" db="UniProtKB">
        <authorList>
            <consortium name="RefSeq"/>
        </authorList>
    </citation>
    <scope>IDENTIFICATION</scope>
</reference>
<accession>A0A3Q0FKL4</accession>
<feature type="region of interest" description="Disordered" evidence="3">
    <location>
        <begin position="296"/>
        <end position="344"/>
    </location>
</feature>
<dbReference type="PROSITE" id="PS50835">
    <property type="entry name" value="IG_LIKE"/>
    <property type="match status" value="2"/>
</dbReference>
<dbReference type="Pfam" id="PF07686">
    <property type="entry name" value="V-set"/>
    <property type="match status" value="1"/>
</dbReference>
<evidence type="ECO:0000259" key="6">
    <source>
        <dbReference type="PROSITE" id="PS50835"/>
    </source>
</evidence>
<keyword evidence="4" id="KW-0472">Membrane</keyword>
<dbReference type="KEGG" id="asn:112548092"/>
<dbReference type="InterPro" id="IPR003006">
    <property type="entry name" value="Ig/MHC_CS"/>
</dbReference>
<evidence type="ECO:0000256" key="2">
    <source>
        <dbReference type="ARBA" id="ARBA00023180"/>
    </source>
</evidence>
<feature type="domain" description="Ig-like" evidence="6">
    <location>
        <begin position="15"/>
        <end position="129"/>
    </location>
</feature>